<proteinExistence type="predicted"/>
<keyword evidence="1" id="KW-0812">Transmembrane</keyword>
<protein>
    <submittedName>
        <fullName evidence="2">Truncated L1 capsid protein</fullName>
    </submittedName>
</protein>
<name>B8R9K6_9PAPI</name>
<organism evidence="2">
    <name type="scientific">Human papillomavirus</name>
    <dbReference type="NCBI Taxonomy" id="10566"/>
    <lineage>
        <taxon>Viruses</taxon>
        <taxon>Monodnaviria</taxon>
        <taxon>Shotokuvirae</taxon>
        <taxon>Cossaviricota</taxon>
        <taxon>Papovaviricetes</taxon>
        <taxon>Zurhausenvirales</taxon>
        <taxon>Papillomaviridae</taxon>
    </lineage>
</organism>
<feature type="non-terminal residue" evidence="2">
    <location>
        <position position="1"/>
    </location>
</feature>
<keyword evidence="1" id="KW-1133">Transmembrane helix</keyword>
<keyword evidence="1" id="KW-0472">Membrane</keyword>
<sequence length="58" mass="6637">ICGISIIFYCGDPLAVPILLCLLLLNQLYQIFMILINLRNILGMLRNMICNLYFSCVL</sequence>
<accession>B8R9K6</accession>
<dbReference type="EMBL" id="EU911132">
    <property type="protein sequence ID" value="ACK56409.1"/>
    <property type="molecule type" value="Genomic_DNA"/>
</dbReference>
<evidence type="ECO:0000313" key="2">
    <source>
        <dbReference type="EMBL" id="ACK56409.1"/>
    </source>
</evidence>
<reference evidence="2" key="1">
    <citation type="journal article" date="2009" name="J. Med. Virol.">
        <title>High-risk HPV types in lesions of the uterine cervix of female commercial sex workers in the Philippines.</title>
        <authorList>
            <person name="Miyashita M."/>
            <person name="Agdamag D.M."/>
            <person name="Sasagawa T."/>
            <person name="Matsushita K."/>
            <person name="Salud L.M."/>
            <person name="Salud C.O."/>
            <person name="Saikawa K."/>
            <person name="Leano P.S."/>
            <person name="Pagcaliwagan T."/>
            <person name="Acuna J."/>
            <person name="Ishizaki A."/>
            <person name="Kageyama S."/>
            <person name="Ichimura H."/>
        </authorList>
    </citation>
    <scope>NUCLEOTIDE SEQUENCE</scope>
    <source>
        <strain evidence="2">06JAN_PHL_MY039_05</strain>
    </source>
</reference>
<gene>
    <name evidence="2" type="primary">L1</name>
</gene>
<evidence type="ECO:0000256" key="1">
    <source>
        <dbReference type="SAM" id="Phobius"/>
    </source>
</evidence>
<feature type="transmembrane region" description="Helical" evidence="1">
    <location>
        <begin position="14"/>
        <end position="38"/>
    </location>
</feature>